<organism evidence="2 3">
    <name type="scientific">Comamonas antarctica</name>
    <dbReference type="NCBI Taxonomy" id="2743470"/>
    <lineage>
        <taxon>Bacteria</taxon>
        <taxon>Pseudomonadati</taxon>
        <taxon>Pseudomonadota</taxon>
        <taxon>Betaproteobacteria</taxon>
        <taxon>Burkholderiales</taxon>
        <taxon>Comamonadaceae</taxon>
        <taxon>Comamonas</taxon>
    </lineage>
</organism>
<dbReference type="KEGG" id="aant:HUK68_18500"/>
<feature type="domain" description="NadR/Ttd14 AAA" evidence="1">
    <location>
        <begin position="2"/>
        <end position="150"/>
    </location>
</feature>
<keyword evidence="3" id="KW-1185">Reference proteome</keyword>
<dbReference type="InterPro" id="IPR038727">
    <property type="entry name" value="NadR/Ttd14_AAA_dom"/>
</dbReference>
<dbReference type="Gene3D" id="3.40.50.300">
    <property type="entry name" value="P-loop containing nucleotide triphosphate hydrolases"/>
    <property type="match status" value="1"/>
</dbReference>
<sequence length="159" mass="17660">MVRLLSAQGLPVVEDPGRAILQERLARGIDVDRTGSSYMRFQQEVLERENAMIACADPGQRVFFDYGIAESLAFMKLAGLPWSMHFVDAAAALRFERVFLLSPLSIQNSFDGIRVETDAQRQKLWMLIGEVYQALGMQIVDVPNGSVAQRLGMVLAALT</sequence>
<gene>
    <name evidence="2" type="ORF">HUK68_18500</name>
</gene>
<dbReference type="AlphaFoldDB" id="A0A6N1XA36"/>
<dbReference type="EMBL" id="CP054840">
    <property type="protein sequence ID" value="QKV54725.1"/>
    <property type="molecule type" value="Genomic_DNA"/>
</dbReference>
<evidence type="ECO:0000313" key="2">
    <source>
        <dbReference type="EMBL" id="QKV54725.1"/>
    </source>
</evidence>
<accession>A0A6N1XA36</accession>
<evidence type="ECO:0000313" key="3">
    <source>
        <dbReference type="Proteomes" id="UP000509579"/>
    </source>
</evidence>
<protein>
    <submittedName>
        <fullName evidence="2">ATP-binding protein</fullName>
    </submittedName>
</protein>
<name>A0A6N1XA36_9BURK</name>
<reference evidence="2 3" key="1">
    <citation type="submission" date="2020-06" db="EMBL/GenBank/DDBJ databases">
        <title>Acidovorax antarctica sp. nov., isolated from Corinth ice sheet soil, Antarctic Fields Peninsula.</title>
        <authorList>
            <person name="Xu Q."/>
            <person name="Peng F."/>
        </authorList>
    </citation>
    <scope>NUCLEOTIDE SEQUENCE [LARGE SCALE GENOMIC DNA]</scope>
    <source>
        <strain evidence="2 3">16-35-5</strain>
    </source>
</reference>
<dbReference type="Proteomes" id="UP000509579">
    <property type="component" value="Chromosome"/>
</dbReference>
<dbReference type="InterPro" id="IPR027417">
    <property type="entry name" value="P-loop_NTPase"/>
</dbReference>
<dbReference type="Pfam" id="PF13521">
    <property type="entry name" value="AAA_28"/>
    <property type="match status" value="1"/>
</dbReference>
<dbReference type="GO" id="GO:0005524">
    <property type="term" value="F:ATP binding"/>
    <property type="evidence" value="ECO:0007669"/>
    <property type="project" value="UniProtKB-KW"/>
</dbReference>
<keyword evidence="2" id="KW-0067">ATP-binding</keyword>
<proteinExistence type="predicted"/>
<keyword evidence="2" id="KW-0547">Nucleotide-binding</keyword>
<evidence type="ECO:0000259" key="1">
    <source>
        <dbReference type="Pfam" id="PF13521"/>
    </source>
</evidence>